<comment type="caution">
    <text evidence="2">The sequence shown here is derived from an EMBL/GenBank/DDBJ whole genome shotgun (WGS) entry which is preliminary data.</text>
</comment>
<proteinExistence type="predicted"/>
<organism evidence="2 3">
    <name type="scientific">Paraliobacillus ryukyuensis</name>
    <dbReference type="NCBI Taxonomy" id="200904"/>
    <lineage>
        <taxon>Bacteria</taxon>
        <taxon>Bacillati</taxon>
        <taxon>Bacillota</taxon>
        <taxon>Bacilli</taxon>
        <taxon>Bacillales</taxon>
        <taxon>Bacillaceae</taxon>
        <taxon>Paraliobacillus</taxon>
    </lineage>
</organism>
<dbReference type="Proteomes" id="UP000252254">
    <property type="component" value="Unassembled WGS sequence"/>
</dbReference>
<dbReference type="AlphaFoldDB" id="A0A366EAW4"/>
<gene>
    <name evidence="2" type="ORF">DES48_104199</name>
</gene>
<dbReference type="RefSeq" id="WP_281269232.1">
    <property type="nucleotide sequence ID" value="NZ_BAABQN010000003.1"/>
</dbReference>
<name>A0A366EAW4_9BACI</name>
<dbReference type="EMBL" id="QNRI01000004">
    <property type="protein sequence ID" value="RBO99523.1"/>
    <property type="molecule type" value="Genomic_DNA"/>
</dbReference>
<evidence type="ECO:0000313" key="2">
    <source>
        <dbReference type="EMBL" id="RBO99523.1"/>
    </source>
</evidence>
<evidence type="ECO:0000256" key="1">
    <source>
        <dbReference type="SAM" id="MobiDB-lite"/>
    </source>
</evidence>
<feature type="compositionally biased region" description="Basic and acidic residues" evidence="1">
    <location>
        <begin position="1"/>
        <end position="11"/>
    </location>
</feature>
<feature type="region of interest" description="Disordered" evidence="1">
    <location>
        <begin position="1"/>
        <end position="42"/>
    </location>
</feature>
<reference evidence="2 3" key="1">
    <citation type="submission" date="2018-06" db="EMBL/GenBank/DDBJ databases">
        <title>Genomic Encyclopedia of Type Strains, Phase IV (KMG-IV): sequencing the most valuable type-strain genomes for metagenomic binning, comparative biology and taxonomic classification.</title>
        <authorList>
            <person name="Goeker M."/>
        </authorList>
    </citation>
    <scope>NUCLEOTIDE SEQUENCE [LARGE SCALE GENOMIC DNA]</scope>
    <source>
        <strain evidence="2 3">DSM 15140</strain>
    </source>
</reference>
<accession>A0A366EAW4</accession>
<keyword evidence="3" id="KW-1185">Reference proteome</keyword>
<evidence type="ECO:0000313" key="3">
    <source>
        <dbReference type="Proteomes" id="UP000252254"/>
    </source>
</evidence>
<protein>
    <submittedName>
        <fullName evidence="2">Uncharacterized protein</fullName>
    </submittedName>
</protein>
<sequence>MEKRPSSKPIEKPSGLPSKHIKHSADKPSYTSKPSRPVKPKK</sequence>